<sequence>MLADRLLHQVIDLVVEPLKKAAQYGCMMSDPAGNSKYYFTLLTAYIADTPEAHVLTCVRNNASHVTTMMKSQFGDRFHHPSRTAHLTLSQLHAITTSPSTLPAYFKACKPHLNGVNAPFWRDWALTEPSIVFGPEPLHHVHKMFWDHDFCWAINLLGQVELDFRFSLLQPLTGYHWFSDGVTLLRSPSGRDHCNIQQYIIGIVAGAAPRRCITALCALNDFRYYAQAPCFSEEDITRMQNALKEFHVNKSSIIDNGARTHWQIPKLELLQSVALSIRLQGDQIQEVICALKEFQATPKCFTGVAEDEYATIMNVITEKSGTIDQRAWLTYFPESGDLIMYSPHPCHEQPTSDLIAALNICFFSMSYDTQHAKLDIYSNHCFISSKINTVPNLQVHLSAWSQQGRLWIGKCGFMQDKAAIMRKMKAAVATEPDLQLGIVILIKEKRQYCTPKPSSSTTQQLHAHPLEDEDTFLPA</sequence>
<reference evidence="2 3" key="1">
    <citation type="submission" date="2014-06" db="EMBL/GenBank/DDBJ databases">
        <authorList>
            <consortium name="DOE Joint Genome Institute"/>
            <person name="Kuo A."/>
            <person name="Kohler A."/>
            <person name="Nagy L.G."/>
            <person name="Floudas D."/>
            <person name="Copeland A."/>
            <person name="Barry K.W."/>
            <person name="Cichocki N."/>
            <person name="Veneault-Fourrey C."/>
            <person name="LaButti K."/>
            <person name="Lindquist E.A."/>
            <person name="Lipzen A."/>
            <person name="Lundell T."/>
            <person name="Morin E."/>
            <person name="Murat C."/>
            <person name="Sun H."/>
            <person name="Tunlid A."/>
            <person name="Henrissat B."/>
            <person name="Grigoriev I.V."/>
            <person name="Hibbett D.S."/>
            <person name="Martin F."/>
            <person name="Nordberg H.P."/>
            <person name="Cantor M.N."/>
            <person name="Hua S.X."/>
        </authorList>
    </citation>
    <scope>NUCLEOTIDE SEQUENCE [LARGE SCALE GENOMIC DNA]</scope>
    <source>
        <strain evidence="2 3">ATCC 200175</strain>
    </source>
</reference>
<reference evidence="3" key="2">
    <citation type="submission" date="2015-01" db="EMBL/GenBank/DDBJ databases">
        <title>Evolutionary Origins and Diversification of the Mycorrhizal Mutualists.</title>
        <authorList>
            <consortium name="DOE Joint Genome Institute"/>
            <consortium name="Mycorrhizal Genomics Consortium"/>
            <person name="Kohler A."/>
            <person name="Kuo A."/>
            <person name="Nagy L.G."/>
            <person name="Floudas D."/>
            <person name="Copeland A."/>
            <person name="Barry K.W."/>
            <person name="Cichocki N."/>
            <person name="Veneault-Fourrey C."/>
            <person name="LaButti K."/>
            <person name="Lindquist E.A."/>
            <person name="Lipzen A."/>
            <person name="Lundell T."/>
            <person name="Morin E."/>
            <person name="Murat C."/>
            <person name="Riley R."/>
            <person name="Ohm R."/>
            <person name="Sun H."/>
            <person name="Tunlid A."/>
            <person name="Henrissat B."/>
            <person name="Grigoriev I.V."/>
            <person name="Hibbett D.S."/>
            <person name="Martin F."/>
        </authorList>
    </citation>
    <scope>NUCLEOTIDE SEQUENCE [LARGE SCALE GENOMIC DNA]</scope>
    <source>
        <strain evidence="3">ATCC 200175</strain>
    </source>
</reference>
<gene>
    <name evidence="2" type="ORF">PAXINDRAFT_11810</name>
</gene>
<proteinExistence type="predicted"/>
<dbReference type="Proteomes" id="UP000053647">
    <property type="component" value="Unassembled WGS sequence"/>
</dbReference>
<keyword evidence="3" id="KW-1185">Reference proteome</keyword>
<dbReference type="OrthoDB" id="2677878at2759"/>
<feature type="compositionally biased region" description="Polar residues" evidence="1">
    <location>
        <begin position="451"/>
        <end position="460"/>
    </location>
</feature>
<protein>
    <submittedName>
        <fullName evidence="2">Uncharacterized protein</fullName>
    </submittedName>
</protein>
<organism evidence="2 3">
    <name type="scientific">Paxillus involutus ATCC 200175</name>
    <dbReference type="NCBI Taxonomy" id="664439"/>
    <lineage>
        <taxon>Eukaryota</taxon>
        <taxon>Fungi</taxon>
        <taxon>Dikarya</taxon>
        <taxon>Basidiomycota</taxon>
        <taxon>Agaricomycotina</taxon>
        <taxon>Agaricomycetes</taxon>
        <taxon>Agaricomycetidae</taxon>
        <taxon>Boletales</taxon>
        <taxon>Paxilineae</taxon>
        <taxon>Paxillaceae</taxon>
        <taxon>Paxillus</taxon>
    </lineage>
</organism>
<name>A0A0C9THX4_PAXIN</name>
<evidence type="ECO:0000256" key="1">
    <source>
        <dbReference type="SAM" id="MobiDB-lite"/>
    </source>
</evidence>
<accession>A0A0C9THX4</accession>
<feature type="region of interest" description="Disordered" evidence="1">
    <location>
        <begin position="450"/>
        <end position="474"/>
    </location>
</feature>
<evidence type="ECO:0000313" key="2">
    <source>
        <dbReference type="EMBL" id="KIJ15270.1"/>
    </source>
</evidence>
<dbReference type="Pfam" id="PF18759">
    <property type="entry name" value="Plavaka"/>
    <property type="match status" value="1"/>
</dbReference>
<dbReference type="InterPro" id="IPR041078">
    <property type="entry name" value="Plavaka"/>
</dbReference>
<dbReference type="AlphaFoldDB" id="A0A0C9THX4"/>
<dbReference type="EMBL" id="KN819337">
    <property type="protein sequence ID" value="KIJ15270.1"/>
    <property type="molecule type" value="Genomic_DNA"/>
</dbReference>
<dbReference type="HOGENOM" id="CLU_576321_0_0_1"/>
<evidence type="ECO:0000313" key="3">
    <source>
        <dbReference type="Proteomes" id="UP000053647"/>
    </source>
</evidence>